<feature type="region of interest" description="Disordered" evidence="4">
    <location>
        <begin position="266"/>
        <end position="302"/>
    </location>
</feature>
<dbReference type="GO" id="GO:0008270">
    <property type="term" value="F:zinc ion binding"/>
    <property type="evidence" value="ECO:0007669"/>
    <property type="project" value="UniProtKB-KW"/>
</dbReference>
<feature type="compositionally biased region" description="Pro residues" evidence="4">
    <location>
        <begin position="271"/>
        <end position="285"/>
    </location>
</feature>
<comment type="caution">
    <text evidence="7">The sequence shown here is derived from an EMBL/GenBank/DDBJ whole genome shotgun (WGS) entry which is preliminary data.</text>
</comment>
<sequence length="587" mass="68069">MSSSDTDEPPTISFLISNKKKRLLVIDGYIYQQNKSTAKVSYWLCEIKLCNAGVHLNSDDQFRKYTENPRAHMPVPERLEIRKMLTNIKSRVDREIWTQYQIDQFKKKILNFIFGQSRDFLRAKVINFFRITPKFTVHTVSPTKITVQVTPTDPPALCEKSILPELSMALNYTWTLFDSNLNTISEDNNILPDSIYRICIKCRQTYSDPDGNPVCQKIKTLSKPSFLSDWHNLIFINIILILILFIIFGLAFSLKKNRYELVTPSYEKEPPITPSDPYTPDPLNPGPSNRRETGHSESPIPVRCVPNDDIHSEIFIINAETDLSLLTTNQIQTWLRAVSQINSSTQEPHIYIIRGGDEVEIPLYKYENHVIPQNRYLFKQNINKRVDCYLYENEFSSSIPFDFYDTCHGTLSLKQARKELAGIYVYAGNETSFGLGIIHVETTNSFQWFNGTKFYSFDNETNLKNGTQLVLGFETMLYYNENSDLTRYNTKINDIIQQANISIENHTSNNLEMFMSMEDLSCQRHQRIIHEDLRSLIFACTIKVTFKCSLQIGSTCWIENKHISNIRLNINSFTFITDRKLSMRIDV</sequence>
<name>A0A820CZ97_9BILA</name>
<proteinExistence type="predicted"/>
<dbReference type="Gene3D" id="2.20.25.240">
    <property type="match status" value="1"/>
</dbReference>
<evidence type="ECO:0000256" key="2">
    <source>
        <dbReference type="ARBA" id="ARBA00022771"/>
    </source>
</evidence>
<feature type="domain" description="FLYWCH-type" evidence="6">
    <location>
        <begin position="14"/>
        <end position="68"/>
    </location>
</feature>
<keyword evidence="3" id="KW-0862">Zinc</keyword>
<accession>A0A820CZ97</accession>
<evidence type="ECO:0000256" key="1">
    <source>
        <dbReference type="ARBA" id="ARBA00022723"/>
    </source>
</evidence>
<dbReference type="InterPro" id="IPR007588">
    <property type="entry name" value="Znf_FLYWCH"/>
</dbReference>
<organism evidence="7 8">
    <name type="scientific">Rotaria magnacalcarata</name>
    <dbReference type="NCBI Taxonomy" id="392030"/>
    <lineage>
        <taxon>Eukaryota</taxon>
        <taxon>Metazoa</taxon>
        <taxon>Spiralia</taxon>
        <taxon>Gnathifera</taxon>
        <taxon>Rotifera</taxon>
        <taxon>Eurotatoria</taxon>
        <taxon>Bdelloidea</taxon>
        <taxon>Philodinida</taxon>
        <taxon>Philodinidae</taxon>
        <taxon>Rotaria</taxon>
    </lineage>
</organism>
<keyword evidence="2" id="KW-0863">Zinc-finger</keyword>
<reference evidence="7" key="1">
    <citation type="submission" date="2021-02" db="EMBL/GenBank/DDBJ databases">
        <authorList>
            <person name="Nowell W R."/>
        </authorList>
    </citation>
    <scope>NUCLEOTIDE SEQUENCE</scope>
</reference>
<evidence type="ECO:0000256" key="5">
    <source>
        <dbReference type="SAM" id="Phobius"/>
    </source>
</evidence>
<dbReference type="Proteomes" id="UP000663866">
    <property type="component" value="Unassembled WGS sequence"/>
</dbReference>
<feature type="transmembrane region" description="Helical" evidence="5">
    <location>
        <begin position="230"/>
        <end position="252"/>
    </location>
</feature>
<keyword evidence="5" id="KW-0472">Membrane</keyword>
<evidence type="ECO:0000313" key="7">
    <source>
        <dbReference type="EMBL" id="CAF4222230.1"/>
    </source>
</evidence>
<evidence type="ECO:0000259" key="6">
    <source>
        <dbReference type="Pfam" id="PF04500"/>
    </source>
</evidence>
<keyword evidence="8" id="KW-1185">Reference proteome</keyword>
<keyword evidence="5" id="KW-1133">Transmembrane helix</keyword>
<evidence type="ECO:0000313" key="8">
    <source>
        <dbReference type="Proteomes" id="UP000663866"/>
    </source>
</evidence>
<dbReference type="AlphaFoldDB" id="A0A820CZ97"/>
<dbReference type="Pfam" id="PF04500">
    <property type="entry name" value="FLYWCH"/>
    <property type="match status" value="1"/>
</dbReference>
<gene>
    <name evidence="7" type="ORF">OVN521_LOCUS27505</name>
</gene>
<evidence type="ECO:0000256" key="3">
    <source>
        <dbReference type="ARBA" id="ARBA00022833"/>
    </source>
</evidence>
<dbReference type="EMBL" id="CAJOBG010007628">
    <property type="protein sequence ID" value="CAF4222230.1"/>
    <property type="molecule type" value="Genomic_DNA"/>
</dbReference>
<evidence type="ECO:0000256" key="4">
    <source>
        <dbReference type="SAM" id="MobiDB-lite"/>
    </source>
</evidence>
<keyword evidence="1" id="KW-0479">Metal-binding</keyword>
<protein>
    <recommendedName>
        <fullName evidence="6">FLYWCH-type domain-containing protein</fullName>
    </recommendedName>
</protein>
<keyword evidence="5" id="KW-0812">Transmembrane</keyword>